<proteinExistence type="predicted"/>
<reference evidence="2 3" key="1">
    <citation type="submission" date="2020-04" db="EMBL/GenBank/DDBJ databases">
        <authorList>
            <person name="Yoon J."/>
        </authorList>
    </citation>
    <scope>NUCLEOTIDE SEQUENCE [LARGE SCALE GENOMIC DNA]</scope>
    <source>
        <strain evidence="2 3">KMU-166</strain>
    </source>
</reference>
<organism evidence="2 3">
    <name type="scientific">Spongiibacter thalassae</name>
    <dbReference type="NCBI Taxonomy" id="2721624"/>
    <lineage>
        <taxon>Bacteria</taxon>
        <taxon>Pseudomonadati</taxon>
        <taxon>Pseudomonadota</taxon>
        <taxon>Gammaproteobacteria</taxon>
        <taxon>Cellvibrionales</taxon>
        <taxon>Spongiibacteraceae</taxon>
        <taxon>Spongiibacter</taxon>
    </lineage>
</organism>
<evidence type="ECO:0000313" key="2">
    <source>
        <dbReference type="EMBL" id="NKI17284.1"/>
    </source>
</evidence>
<comment type="caution">
    <text evidence="2">The sequence shown here is derived from an EMBL/GenBank/DDBJ whole genome shotgun (WGS) entry which is preliminary data.</text>
</comment>
<dbReference type="GO" id="GO:0008168">
    <property type="term" value="F:methyltransferase activity"/>
    <property type="evidence" value="ECO:0007669"/>
    <property type="project" value="UniProtKB-KW"/>
</dbReference>
<keyword evidence="1" id="KW-0732">Signal</keyword>
<keyword evidence="2" id="KW-0489">Methyltransferase</keyword>
<feature type="signal peptide" evidence="1">
    <location>
        <begin position="1"/>
        <end position="22"/>
    </location>
</feature>
<dbReference type="Gene3D" id="3.40.50.150">
    <property type="entry name" value="Vaccinia Virus protein VP39"/>
    <property type="match status" value="1"/>
</dbReference>
<evidence type="ECO:0000256" key="1">
    <source>
        <dbReference type="SAM" id="SignalP"/>
    </source>
</evidence>
<dbReference type="PIRSF" id="PIRSF031679">
    <property type="entry name" value="Mtase_Alr7345_prd"/>
    <property type="match status" value="1"/>
</dbReference>
<dbReference type="Proteomes" id="UP000765845">
    <property type="component" value="Unassembled WGS sequence"/>
</dbReference>
<dbReference type="InterPro" id="IPR016980">
    <property type="entry name" value="S-AdoMet-dep_MeTrfase_Alr7345"/>
</dbReference>
<keyword evidence="3" id="KW-1185">Reference proteome</keyword>
<sequence length="272" mass="30298">MIVRRINYAVTALLLFSQLVWADTPSLDWSAALSGEHRSEAARQRDQYRHPRQTLSFFGVKPCDTVVELWPGGGWYTEVLAPALRDCGKLVAAHFAADSPVAFYRRSRGQYDAMLAGDPARYDRVRVTALEPPEHVQLIDAETADSVLTFRNVHNWLKAGTASAVFSAAYQALKPGGIFGVVEHRAHPGTSLERMVSSGYVTEELVIELARNAGFLLLSSSEINANPKDSRDHPKGVWTLPPSLRLGDRQREYYQGIGESDRMTLKFIKPIM</sequence>
<gene>
    <name evidence="2" type="ORF">HCU74_07610</name>
</gene>
<name>A0ABX1GDM0_9GAMM</name>
<dbReference type="GO" id="GO:0032259">
    <property type="term" value="P:methylation"/>
    <property type="evidence" value="ECO:0007669"/>
    <property type="project" value="UniProtKB-KW"/>
</dbReference>
<accession>A0ABX1GDM0</accession>
<dbReference type="SUPFAM" id="SSF53335">
    <property type="entry name" value="S-adenosyl-L-methionine-dependent methyltransferases"/>
    <property type="match status" value="1"/>
</dbReference>
<dbReference type="InterPro" id="IPR029063">
    <property type="entry name" value="SAM-dependent_MTases_sf"/>
</dbReference>
<keyword evidence="2" id="KW-0808">Transferase</keyword>
<dbReference type="EMBL" id="JAAWWK010000002">
    <property type="protein sequence ID" value="NKI17284.1"/>
    <property type="molecule type" value="Genomic_DNA"/>
</dbReference>
<feature type="chain" id="PRO_5046600281" evidence="1">
    <location>
        <begin position="23"/>
        <end position="272"/>
    </location>
</feature>
<protein>
    <submittedName>
        <fullName evidence="2">Class I SAM-dependent methyltransferase</fullName>
    </submittedName>
</protein>
<evidence type="ECO:0000313" key="3">
    <source>
        <dbReference type="Proteomes" id="UP000765845"/>
    </source>
</evidence>